<dbReference type="Pfam" id="PF12680">
    <property type="entry name" value="SnoaL_2"/>
    <property type="match status" value="1"/>
</dbReference>
<accession>A0A1G8MY31</accession>
<sequence>MRGFDPQFRDYPHYLREVAQTVWNRRGLGPGLAALWHPHVLLRRPAGLGFGPEALRAEVLELTAALPDHAALTEDVIWCGAPQVGMLGAQRLWARARHDGTGVFGTASGRRVAFRMMAELYAKDNRISDAWWIRDTGAILRQLGISVSDWARYRISGRDAETEPFRPAIDQPGPYTGRGNGTQWGQAFAALLSTLMTSEFSVIPAQYDAAARMAYPGGDPAHGHGGAERFWLGLRAAFPSAQFVIHHQIGVEDRLMPPRAALRWSLTGRHDGWGPFGRPSGAEVHVMGMSHAEFGPAGLRREWTLYDEAAVWMQIHCATGLGAAQAAAPRLMAAE</sequence>
<dbReference type="SUPFAM" id="SSF54427">
    <property type="entry name" value="NTF2-like"/>
    <property type="match status" value="2"/>
</dbReference>
<evidence type="ECO:0000313" key="2">
    <source>
        <dbReference type="EMBL" id="SDI72727.1"/>
    </source>
</evidence>
<dbReference type="GO" id="GO:0030638">
    <property type="term" value="P:polyketide metabolic process"/>
    <property type="evidence" value="ECO:0007669"/>
    <property type="project" value="InterPro"/>
</dbReference>
<dbReference type="Proteomes" id="UP000199093">
    <property type="component" value="Unassembled WGS sequence"/>
</dbReference>
<dbReference type="InterPro" id="IPR037401">
    <property type="entry name" value="SnoaL-like"/>
</dbReference>
<gene>
    <name evidence="2" type="ORF">SAMN04487993_100928</name>
</gene>
<feature type="domain" description="SnoaL-like" evidence="1">
    <location>
        <begin position="195"/>
        <end position="294"/>
    </location>
</feature>
<reference evidence="2 3" key="1">
    <citation type="submission" date="2016-10" db="EMBL/GenBank/DDBJ databases">
        <authorList>
            <person name="de Groot N.N."/>
        </authorList>
    </citation>
    <scope>NUCLEOTIDE SEQUENCE [LARGE SCALE GENOMIC DNA]</scope>
    <source>
        <strain evidence="2 3">DSM 26424</strain>
    </source>
</reference>
<evidence type="ECO:0000259" key="1">
    <source>
        <dbReference type="Pfam" id="PF12680"/>
    </source>
</evidence>
<dbReference type="AlphaFoldDB" id="A0A1G8MY31"/>
<name>A0A1G8MY31_9RHOB</name>
<protein>
    <submittedName>
        <fullName evidence="2">SnoaL-like polyketide cyclase</fullName>
    </submittedName>
</protein>
<dbReference type="InterPro" id="IPR009959">
    <property type="entry name" value="Cyclase_SnoaL-like"/>
</dbReference>
<dbReference type="Gene3D" id="3.10.450.50">
    <property type="match status" value="2"/>
</dbReference>
<evidence type="ECO:0000313" key="3">
    <source>
        <dbReference type="Proteomes" id="UP000199093"/>
    </source>
</evidence>
<dbReference type="RefSeq" id="WP_089847098.1">
    <property type="nucleotide sequence ID" value="NZ_FNEJ01000009.1"/>
</dbReference>
<dbReference type="EMBL" id="FNEJ01000009">
    <property type="protein sequence ID" value="SDI72727.1"/>
    <property type="molecule type" value="Genomic_DNA"/>
</dbReference>
<dbReference type="OrthoDB" id="2769928at2"/>
<dbReference type="STRING" id="555512.SAMN04487993_100928"/>
<proteinExistence type="predicted"/>
<dbReference type="Pfam" id="PF07366">
    <property type="entry name" value="SnoaL"/>
    <property type="match status" value="1"/>
</dbReference>
<dbReference type="InterPro" id="IPR032710">
    <property type="entry name" value="NTF2-like_dom_sf"/>
</dbReference>
<keyword evidence="3" id="KW-1185">Reference proteome</keyword>
<organism evidence="2 3">
    <name type="scientific">Salipiger marinus</name>
    <dbReference type="NCBI Taxonomy" id="555512"/>
    <lineage>
        <taxon>Bacteria</taxon>
        <taxon>Pseudomonadati</taxon>
        <taxon>Pseudomonadota</taxon>
        <taxon>Alphaproteobacteria</taxon>
        <taxon>Rhodobacterales</taxon>
        <taxon>Roseobacteraceae</taxon>
        <taxon>Salipiger</taxon>
    </lineage>
</organism>